<sequence length="355" mass="40282">MTSLTSSTNSQGVRTTSVNQKSPYNKWMIFRDLCISKKAYGLSDRNLSVLHALLSFYPAKELSSQNLIVFPSNSELSIRAHGMPESTLRRHLATLVDVGIISRKDSPNRKRYARKGSQEAAYGFSLELLYTRAHEFRKAAEGDQEASMELKLARENVTLLRQEIYKNIEREGRQGEVASMYEAAVSKLRRRATKAELETIYNELMAIKVSIQETLETNVAADGMSGNECQNERQHIESNSYNYKKKKFAKVNEDIICKIDLDSVLCRFKDISEYALSKIKTWRDLADTASQIKSFLGISQSSYEKSVIRWGREGTSVIVAYVLEKVSSLSSPGAYFQALIKKESLDFNEMITSRR</sequence>
<dbReference type="InterPro" id="IPR047611">
    <property type="entry name" value="RepABC_RepC"/>
</dbReference>
<dbReference type="Proteomes" id="UP001597263">
    <property type="component" value="Unassembled WGS sequence"/>
</dbReference>
<dbReference type="EMBL" id="JBHTMA010000004">
    <property type="protein sequence ID" value="MFD1225923.1"/>
    <property type="molecule type" value="Genomic_DNA"/>
</dbReference>
<dbReference type="SUPFAM" id="SSF46785">
    <property type="entry name" value="Winged helix' DNA-binding domain"/>
    <property type="match status" value="1"/>
</dbReference>
<dbReference type="CDD" id="cd00090">
    <property type="entry name" value="HTH_ARSR"/>
    <property type="match status" value="1"/>
</dbReference>
<dbReference type="Pfam" id="PF03428">
    <property type="entry name" value="RP-C"/>
    <property type="match status" value="1"/>
</dbReference>
<dbReference type="RefSeq" id="WP_289388193.1">
    <property type="nucleotide sequence ID" value="NZ_JAUCBM010000010.1"/>
</dbReference>
<feature type="domain" description="Plasmid replication protein C N-terminal" evidence="1">
    <location>
        <begin position="15"/>
        <end position="169"/>
    </location>
</feature>
<accession>A0ABW3UYD9</accession>
<evidence type="ECO:0000313" key="3">
    <source>
        <dbReference type="EMBL" id="MFD1225923.1"/>
    </source>
</evidence>
<organism evidence="3 4">
    <name type="scientific">Pseudochrobactrum kiredjianiae</name>
    <dbReference type="NCBI Taxonomy" id="386305"/>
    <lineage>
        <taxon>Bacteria</taxon>
        <taxon>Pseudomonadati</taxon>
        <taxon>Pseudomonadota</taxon>
        <taxon>Alphaproteobacteria</taxon>
        <taxon>Hyphomicrobiales</taxon>
        <taxon>Brucellaceae</taxon>
        <taxon>Pseudochrobactrum</taxon>
    </lineage>
</organism>
<evidence type="ECO:0000259" key="2">
    <source>
        <dbReference type="Pfam" id="PF11800"/>
    </source>
</evidence>
<reference evidence="4" key="1">
    <citation type="journal article" date="2019" name="Int. J. Syst. Evol. Microbiol.">
        <title>The Global Catalogue of Microorganisms (GCM) 10K type strain sequencing project: providing services to taxonomists for standard genome sequencing and annotation.</title>
        <authorList>
            <consortium name="The Broad Institute Genomics Platform"/>
            <consortium name="The Broad Institute Genome Sequencing Center for Infectious Disease"/>
            <person name="Wu L."/>
            <person name="Ma J."/>
        </authorList>
    </citation>
    <scope>NUCLEOTIDE SEQUENCE [LARGE SCALE GENOMIC DNA]</scope>
    <source>
        <strain evidence="4">CCUG 49584</strain>
    </source>
</reference>
<protein>
    <submittedName>
        <fullName evidence="3">Plasmid replication protein RepC</fullName>
    </submittedName>
</protein>
<evidence type="ECO:0000313" key="4">
    <source>
        <dbReference type="Proteomes" id="UP001597263"/>
    </source>
</evidence>
<dbReference type="InterPro" id="IPR036388">
    <property type="entry name" value="WH-like_DNA-bd_sf"/>
</dbReference>
<dbReference type="NCBIfam" id="NF040974">
    <property type="entry name" value="RepABC_RepC"/>
    <property type="match status" value="1"/>
</dbReference>
<dbReference type="InterPro" id="IPR036390">
    <property type="entry name" value="WH_DNA-bd_sf"/>
</dbReference>
<evidence type="ECO:0000259" key="1">
    <source>
        <dbReference type="Pfam" id="PF03428"/>
    </source>
</evidence>
<dbReference type="Gene3D" id="1.10.10.10">
    <property type="entry name" value="Winged helix-like DNA-binding domain superfamily/Winged helix DNA-binding domain"/>
    <property type="match status" value="1"/>
</dbReference>
<feature type="domain" description="Plasmid replication protein C C-terminal" evidence="2">
    <location>
        <begin position="261"/>
        <end position="343"/>
    </location>
</feature>
<gene>
    <name evidence="3" type="primary">repC</name>
    <name evidence="3" type="ORF">ACFQ35_01870</name>
</gene>
<dbReference type="Pfam" id="PF11800">
    <property type="entry name" value="RP-C_C"/>
    <property type="match status" value="1"/>
</dbReference>
<dbReference type="InterPro" id="IPR011991">
    <property type="entry name" value="ArsR-like_HTH"/>
</dbReference>
<dbReference type="InterPro" id="IPR021760">
    <property type="entry name" value="RepC_C"/>
</dbReference>
<name>A0ABW3UYD9_9HYPH</name>
<proteinExistence type="predicted"/>
<comment type="caution">
    <text evidence="3">The sequence shown here is derived from an EMBL/GenBank/DDBJ whole genome shotgun (WGS) entry which is preliminary data.</text>
</comment>
<keyword evidence="4" id="KW-1185">Reference proteome</keyword>
<dbReference type="InterPro" id="IPR005090">
    <property type="entry name" value="RepC_N"/>
</dbReference>